<organism evidence="6 7">
    <name type="scientific">Streblomastix strix</name>
    <dbReference type="NCBI Taxonomy" id="222440"/>
    <lineage>
        <taxon>Eukaryota</taxon>
        <taxon>Metamonada</taxon>
        <taxon>Preaxostyla</taxon>
        <taxon>Oxymonadida</taxon>
        <taxon>Streblomastigidae</taxon>
        <taxon>Streblomastix</taxon>
    </lineage>
</organism>
<dbReference type="InterPro" id="IPR011009">
    <property type="entry name" value="Kinase-like_dom_sf"/>
</dbReference>
<sequence length="442" mass="49755">MLYFSLLDGKLVAFTHQNPEKGERVLSPLRIKMGKVASDLKISDVQRSRSQSLDDKVAGSSRTTNIYINEALLDAKESKPIVDGIAIQIIVGPQYLQDQVKDTDDKLSDQSPSPTLITLIPVAVEGDQILQIMKLFRIYNIGLYLREDFMGFVFTSFLEELGEQNPFVVRYVAAKKVENAIIVLMDFANYKSLDYVIEQKINLPPGTVRAILKQLLEGVRLMHKQGIVHGNITSENILLHSPSGSGRVILKITNIGLTKRPQVISYTNAKLIGGIFPNLAPEVIIGNGLIDSKIDVWSVGIIAHQLVAHEFPYKVQTFQQLQYQMRLQPIIKPASIKDDQLWYLLVNLLAFDPIDRFSAEQALNHSYFTGEQAEDDVTLQQIHLALNAQILQFFQEKTIAIYDITPSFIISQSDTQKVTGLDPDIENPNQLKNKNKRELLMK</sequence>
<evidence type="ECO:0000256" key="2">
    <source>
        <dbReference type="ARBA" id="ARBA00022741"/>
    </source>
</evidence>
<keyword evidence="1" id="KW-0808">Transferase</keyword>
<gene>
    <name evidence="6" type="ORF">EZS28_012203</name>
</gene>
<dbReference type="PANTHER" id="PTHR24348">
    <property type="entry name" value="SERINE/THREONINE-PROTEIN KINASE UNC-51-RELATED"/>
    <property type="match status" value="1"/>
</dbReference>
<dbReference type="AlphaFoldDB" id="A0A5J4WBS2"/>
<dbReference type="Pfam" id="PF00069">
    <property type="entry name" value="Pkinase"/>
    <property type="match status" value="1"/>
</dbReference>
<dbReference type="GO" id="GO:0005776">
    <property type="term" value="C:autophagosome"/>
    <property type="evidence" value="ECO:0007669"/>
    <property type="project" value="TreeGrafter"/>
</dbReference>
<dbReference type="SUPFAM" id="SSF56112">
    <property type="entry name" value="Protein kinase-like (PK-like)"/>
    <property type="match status" value="1"/>
</dbReference>
<dbReference type="GO" id="GO:0005524">
    <property type="term" value="F:ATP binding"/>
    <property type="evidence" value="ECO:0007669"/>
    <property type="project" value="UniProtKB-KW"/>
</dbReference>
<dbReference type="Gene3D" id="1.10.510.10">
    <property type="entry name" value="Transferase(Phosphotransferase) domain 1"/>
    <property type="match status" value="1"/>
</dbReference>
<dbReference type="InterPro" id="IPR000719">
    <property type="entry name" value="Prot_kinase_dom"/>
</dbReference>
<evidence type="ECO:0000256" key="3">
    <source>
        <dbReference type="ARBA" id="ARBA00022777"/>
    </source>
</evidence>
<protein>
    <recommendedName>
        <fullName evidence="5">Protein kinase domain-containing protein</fullName>
    </recommendedName>
</protein>
<dbReference type="GO" id="GO:0016020">
    <property type="term" value="C:membrane"/>
    <property type="evidence" value="ECO:0007669"/>
    <property type="project" value="TreeGrafter"/>
</dbReference>
<dbReference type="PROSITE" id="PS50011">
    <property type="entry name" value="PROTEIN_KINASE_DOM"/>
    <property type="match status" value="1"/>
</dbReference>
<comment type="caution">
    <text evidence="6">The sequence shown here is derived from an EMBL/GenBank/DDBJ whole genome shotgun (WGS) entry which is preliminary data.</text>
</comment>
<evidence type="ECO:0000256" key="4">
    <source>
        <dbReference type="ARBA" id="ARBA00022840"/>
    </source>
</evidence>
<accession>A0A5J4WBS2</accession>
<dbReference type="EMBL" id="SNRW01002600">
    <property type="protein sequence ID" value="KAA6392270.1"/>
    <property type="molecule type" value="Genomic_DNA"/>
</dbReference>
<dbReference type="GO" id="GO:0004674">
    <property type="term" value="F:protein serine/threonine kinase activity"/>
    <property type="evidence" value="ECO:0007669"/>
    <property type="project" value="InterPro"/>
</dbReference>
<proteinExistence type="predicted"/>
<evidence type="ECO:0000313" key="6">
    <source>
        <dbReference type="EMBL" id="KAA6392270.1"/>
    </source>
</evidence>
<evidence type="ECO:0000313" key="7">
    <source>
        <dbReference type="Proteomes" id="UP000324800"/>
    </source>
</evidence>
<feature type="domain" description="Protein kinase" evidence="5">
    <location>
        <begin position="52"/>
        <end position="368"/>
    </location>
</feature>
<name>A0A5J4WBS2_9EUKA</name>
<dbReference type="GO" id="GO:0010506">
    <property type="term" value="P:regulation of autophagy"/>
    <property type="evidence" value="ECO:0007669"/>
    <property type="project" value="InterPro"/>
</dbReference>
<evidence type="ECO:0000256" key="1">
    <source>
        <dbReference type="ARBA" id="ARBA00022679"/>
    </source>
</evidence>
<evidence type="ECO:0000259" key="5">
    <source>
        <dbReference type="PROSITE" id="PS50011"/>
    </source>
</evidence>
<dbReference type="InterPro" id="IPR045269">
    <property type="entry name" value="Atg1-like"/>
</dbReference>
<dbReference type="GO" id="GO:0000407">
    <property type="term" value="C:phagophore assembly site"/>
    <property type="evidence" value="ECO:0007669"/>
    <property type="project" value="TreeGrafter"/>
</dbReference>
<dbReference type="OrthoDB" id="5979581at2759"/>
<dbReference type="Proteomes" id="UP000324800">
    <property type="component" value="Unassembled WGS sequence"/>
</dbReference>
<keyword evidence="4" id="KW-0067">ATP-binding</keyword>
<dbReference type="GO" id="GO:0000045">
    <property type="term" value="P:autophagosome assembly"/>
    <property type="evidence" value="ECO:0007669"/>
    <property type="project" value="TreeGrafter"/>
</dbReference>
<keyword evidence="3" id="KW-0418">Kinase</keyword>
<reference evidence="6 7" key="1">
    <citation type="submission" date="2019-03" db="EMBL/GenBank/DDBJ databases">
        <title>Single cell metagenomics reveals metabolic interactions within the superorganism composed of flagellate Streblomastix strix and complex community of Bacteroidetes bacteria on its surface.</title>
        <authorList>
            <person name="Treitli S.C."/>
            <person name="Kolisko M."/>
            <person name="Husnik F."/>
            <person name="Keeling P."/>
            <person name="Hampl V."/>
        </authorList>
    </citation>
    <scope>NUCLEOTIDE SEQUENCE [LARGE SCALE GENOMIC DNA]</scope>
    <source>
        <strain evidence="6">ST1C</strain>
    </source>
</reference>
<dbReference type="CDD" id="cd00180">
    <property type="entry name" value="PKc"/>
    <property type="match status" value="1"/>
</dbReference>
<dbReference type="PANTHER" id="PTHR24348:SF22">
    <property type="entry name" value="NON-SPECIFIC SERINE_THREONINE PROTEIN KINASE"/>
    <property type="match status" value="1"/>
</dbReference>
<dbReference type="GO" id="GO:0005829">
    <property type="term" value="C:cytosol"/>
    <property type="evidence" value="ECO:0007669"/>
    <property type="project" value="TreeGrafter"/>
</dbReference>
<keyword evidence="2" id="KW-0547">Nucleotide-binding</keyword>